<dbReference type="InterPro" id="IPR012340">
    <property type="entry name" value="NA-bd_OB-fold"/>
</dbReference>
<evidence type="ECO:0000313" key="9">
    <source>
        <dbReference type="Proteomes" id="UP001289135"/>
    </source>
</evidence>
<dbReference type="NCBIfam" id="TIGR00084">
    <property type="entry name" value="ruvA"/>
    <property type="match status" value="1"/>
</dbReference>
<evidence type="ECO:0000256" key="6">
    <source>
        <dbReference type="HAMAP-Rule" id="MF_00031"/>
    </source>
</evidence>
<comment type="caution">
    <text evidence="6">Lacks conserved residue(s) required for the propagation of feature annotation.</text>
</comment>
<dbReference type="AlphaFoldDB" id="A0AAE4VL63"/>
<evidence type="ECO:0000259" key="7">
    <source>
        <dbReference type="SMART" id="SM00278"/>
    </source>
</evidence>
<gene>
    <name evidence="6" type="primary">ruvA</name>
    <name evidence="8" type="ORF">Lyticum_00710</name>
</gene>
<dbReference type="GO" id="GO:0009379">
    <property type="term" value="C:Holliday junction helicase complex"/>
    <property type="evidence" value="ECO:0007669"/>
    <property type="project" value="InterPro"/>
</dbReference>
<dbReference type="GO" id="GO:0006281">
    <property type="term" value="P:DNA repair"/>
    <property type="evidence" value="ECO:0007669"/>
    <property type="project" value="UniProtKB-UniRule"/>
</dbReference>
<keyword evidence="8" id="KW-0067">ATP-binding</keyword>
<dbReference type="SUPFAM" id="SSF50249">
    <property type="entry name" value="Nucleic acid-binding proteins"/>
    <property type="match status" value="1"/>
</dbReference>
<comment type="domain">
    <text evidence="6">Has three domains with a flexible linker between the domains II and III and assumes an 'L' shape. Domain III is highly mobile and contacts RuvB.</text>
</comment>
<keyword evidence="8" id="KW-0347">Helicase</keyword>
<sequence>MIGQLTGTIIFITSDHFIINVNGVGYIVYGSASLLSSLIINKDAVIITEMIVREDSLTLYGFQSYLEKLLFSTLIKIQGIGAKMSISIMNSANLRKILNAILTSDYKFFTNVNGIGKKMAMRLINELHDSKFLKEIENELNSIDSNANEINLSRNLIIQNEKNIELYKDIVSTLVNLGFPRSKSQIVVKTVMIDNSDCNFEDMLRICLSKINNNI</sequence>
<comment type="similarity">
    <text evidence="6">Belongs to the RuvA family.</text>
</comment>
<dbReference type="Gene3D" id="2.40.50.140">
    <property type="entry name" value="Nucleic acid-binding proteins"/>
    <property type="match status" value="1"/>
</dbReference>
<keyword evidence="8" id="KW-0547">Nucleotide-binding</keyword>
<name>A0AAE4VL63_9RICK</name>
<feature type="domain" description="Helix-hairpin-helix DNA-binding motif class 1" evidence="7">
    <location>
        <begin position="107"/>
        <end position="126"/>
    </location>
</feature>
<comment type="function">
    <text evidence="6">The RuvA-RuvB-RuvC complex processes Holliday junction (HJ) DNA during genetic recombination and DNA repair, while the RuvA-RuvB complex plays an important role in the rescue of blocked DNA replication forks via replication fork reversal (RFR). RuvA specifically binds to HJ cruciform DNA, conferring on it an open structure. The RuvB hexamer acts as an ATP-dependent pump, pulling dsDNA into and through the RuvAB complex. HJ branch migration allows RuvC to scan DNA until it finds its consensus sequence, where it cleaves and resolves the cruciform DNA.</text>
</comment>
<keyword evidence="8" id="KW-0378">Hydrolase</keyword>
<dbReference type="SUPFAM" id="SSF46929">
    <property type="entry name" value="DNA helicase RuvA subunit, C-terminal domain"/>
    <property type="match status" value="1"/>
</dbReference>
<comment type="caution">
    <text evidence="8">The sequence shown here is derived from an EMBL/GenBank/DDBJ whole genome shotgun (WGS) entry which is preliminary data.</text>
</comment>
<organism evidence="8 9">
    <name type="scientific">Lyticum sinuosum</name>
    <dbReference type="NCBI Taxonomy" id="1332059"/>
    <lineage>
        <taxon>Bacteria</taxon>
        <taxon>Pseudomonadati</taxon>
        <taxon>Pseudomonadota</taxon>
        <taxon>Alphaproteobacteria</taxon>
        <taxon>Rickettsiales</taxon>
        <taxon>Lyticum</taxon>
    </lineage>
</organism>
<evidence type="ECO:0000256" key="5">
    <source>
        <dbReference type="ARBA" id="ARBA00023204"/>
    </source>
</evidence>
<dbReference type="GO" id="GO:0005737">
    <property type="term" value="C:cytoplasm"/>
    <property type="evidence" value="ECO:0007669"/>
    <property type="project" value="UniProtKB-SubCell"/>
</dbReference>
<proteinExistence type="inferred from homology"/>
<evidence type="ECO:0000256" key="1">
    <source>
        <dbReference type="ARBA" id="ARBA00022490"/>
    </source>
</evidence>
<dbReference type="Proteomes" id="UP001289135">
    <property type="component" value="Unassembled WGS sequence"/>
</dbReference>
<dbReference type="InterPro" id="IPR010994">
    <property type="entry name" value="RuvA_2-like"/>
</dbReference>
<keyword evidence="2 6" id="KW-0227">DNA damage</keyword>
<dbReference type="GO" id="GO:0009378">
    <property type="term" value="F:four-way junction helicase activity"/>
    <property type="evidence" value="ECO:0007669"/>
    <property type="project" value="InterPro"/>
</dbReference>
<dbReference type="Gene3D" id="1.10.150.20">
    <property type="entry name" value="5' to 3' exonuclease, C-terminal subdomain"/>
    <property type="match status" value="1"/>
</dbReference>
<dbReference type="CDD" id="cd14332">
    <property type="entry name" value="UBA_RuvA_C"/>
    <property type="match status" value="1"/>
</dbReference>
<dbReference type="InterPro" id="IPR003583">
    <property type="entry name" value="Hlx-hairpin-Hlx_DNA-bd_motif"/>
</dbReference>
<reference evidence="8" key="1">
    <citation type="submission" date="2023-02" db="EMBL/GenBank/DDBJ databases">
        <title>Host association and intracellularity evolved multiple times independently in the Rickettsiales.</title>
        <authorList>
            <person name="Castelli M."/>
            <person name="Nardi T."/>
            <person name="Gammuto L."/>
            <person name="Bellinzona G."/>
            <person name="Sabaneyeva E."/>
            <person name="Potekhin A."/>
            <person name="Serra V."/>
            <person name="Petroni G."/>
            <person name="Sassera D."/>
        </authorList>
    </citation>
    <scope>NUCLEOTIDE SEQUENCE</scope>
    <source>
        <strain evidence="8">USBL-36I1</strain>
    </source>
</reference>
<accession>A0AAE4VL63</accession>
<dbReference type="Pfam" id="PF01330">
    <property type="entry name" value="RuvA_N"/>
    <property type="match status" value="1"/>
</dbReference>
<keyword evidence="4 6" id="KW-0233">DNA recombination</keyword>
<dbReference type="GO" id="GO:0000400">
    <property type="term" value="F:four-way junction DNA binding"/>
    <property type="evidence" value="ECO:0007669"/>
    <property type="project" value="UniProtKB-UniRule"/>
</dbReference>
<comment type="subcellular location">
    <subcellularLocation>
        <location evidence="6">Cytoplasm</location>
    </subcellularLocation>
</comment>
<evidence type="ECO:0000256" key="2">
    <source>
        <dbReference type="ARBA" id="ARBA00022763"/>
    </source>
</evidence>
<keyword evidence="1 6" id="KW-0963">Cytoplasm</keyword>
<dbReference type="GO" id="GO:0005524">
    <property type="term" value="F:ATP binding"/>
    <property type="evidence" value="ECO:0007669"/>
    <property type="project" value="InterPro"/>
</dbReference>
<dbReference type="SUPFAM" id="SSF47781">
    <property type="entry name" value="RuvA domain 2-like"/>
    <property type="match status" value="1"/>
</dbReference>
<feature type="region of interest" description="Domain III" evidence="6">
    <location>
        <begin position="162"/>
        <end position="215"/>
    </location>
</feature>
<dbReference type="SMART" id="SM00278">
    <property type="entry name" value="HhH1"/>
    <property type="match status" value="2"/>
</dbReference>
<dbReference type="InterPro" id="IPR011114">
    <property type="entry name" value="RuvA_C"/>
</dbReference>
<dbReference type="RefSeq" id="WP_322498952.1">
    <property type="nucleotide sequence ID" value="NZ_JARGYU010000003.1"/>
</dbReference>
<dbReference type="InterPro" id="IPR000085">
    <property type="entry name" value="RuvA"/>
</dbReference>
<dbReference type="InterPro" id="IPR036267">
    <property type="entry name" value="RuvA_C_sf"/>
</dbReference>
<feature type="domain" description="Helix-hairpin-helix DNA-binding motif class 1" evidence="7">
    <location>
        <begin position="72"/>
        <end position="91"/>
    </location>
</feature>
<evidence type="ECO:0000256" key="3">
    <source>
        <dbReference type="ARBA" id="ARBA00023125"/>
    </source>
</evidence>
<dbReference type="EMBL" id="JARGYU010000003">
    <property type="protein sequence ID" value="MDZ5761528.1"/>
    <property type="molecule type" value="Genomic_DNA"/>
</dbReference>
<dbReference type="GO" id="GO:0006310">
    <property type="term" value="P:DNA recombination"/>
    <property type="evidence" value="ECO:0007669"/>
    <property type="project" value="UniProtKB-UniRule"/>
</dbReference>
<protein>
    <recommendedName>
        <fullName evidence="6">Holliday junction branch migration complex subunit RuvA</fullName>
    </recommendedName>
</protein>
<dbReference type="InterPro" id="IPR013849">
    <property type="entry name" value="DNA_helicase_Holl-junc_RuvA_I"/>
</dbReference>
<evidence type="ECO:0000256" key="4">
    <source>
        <dbReference type="ARBA" id="ARBA00023172"/>
    </source>
</evidence>
<dbReference type="HAMAP" id="MF_00031">
    <property type="entry name" value="DNA_HJ_migration_RuvA"/>
    <property type="match status" value="1"/>
</dbReference>
<dbReference type="Pfam" id="PF14520">
    <property type="entry name" value="HHH_5"/>
    <property type="match status" value="1"/>
</dbReference>
<keyword evidence="5 6" id="KW-0234">DNA repair</keyword>
<keyword evidence="9" id="KW-1185">Reference proteome</keyword>
<evidence type="ECO:0000313" key="8">
    <source>
        <dbReference type="EMBL" id="MDZ5761528.1"/>
    </source>
</evidence>
<dbReference type="GO" id="GO:0048476">
    <property type="term" value="C:Holliday junction resolvase complex"/>
    <property type="evidence" value="ECO:0007669"/>
    <property type="project" value="UniProtKB-UniRule"/>
</dbReference>
<comment type="subunit">
    <text evidence="6">Homotetramer. Forms an RuvA(8)-RuvB(12)-Holliday junction (HJ) complex. HJ DNA is sandwiched between 2 RuvA tetramers; dsDNA enters through RuvA and exits via RuvB. An RuvB hexamer assembles on each DNA strand where it exits the tetramer. Each RuvB hexamer is contacted by two RuvA subunits (via domain III) on 2 adjacent RuvB subunits; this complex drives branch migration. In the full resolvosome a probable DNA-RuvA(4)-RuvB(12)-RuvC(2) complex forms which resolves the HJ.</text>
</comment>
<keyword evidence="3 6" id="KW-0238">DNA-binding</keyword>